<feature type="region of interest" description="Disordered" evidence="1">
    <location>
        <begin position="188"/>
        <end position="395"/>
    </location>
</feature>
<feature type="compositionally biased region" description="Low complexity" evidence="1">
    <location>
        <begin position="102"/>
        <end position="129"/>
    </location>
</feature>
<reference evidence="2 3" key="1">
    <citation type="submission" date="2020-12" db="EMBL/GenBank/DDBJ databases">
        <title>Effect of drift, selection, and recombination on the evolution of hybrid genomes in Candida yeast pathogens.</title>
        <authorList>
            <person name="Mixao V."/>
            <person name="Ksiezopolska E."/>
            <person name="Saus E."/>
            <person name="Boekhout T."/>
            <person name="Gacser A."/>
            <person name="Gabaldon T."/>
        </authorList>
    </citation>
    <scope>NUCLEOTIDE SEQUENCE [LARGE SCALE GENOMIC DNA]</scope>
    <source>
        <strain evidence="2 3">BP57</strain>
    </source>
</reference>
<feature type="compositionally biased region" description="Polar residues" evidence="1">
    <location>
        <begin position="55"/>
        <end position="89"/>
    </location>
</feature>
<feature type="compositionally biased region" description="Basic and acidic residues" evidence="1">
    <location>
        <begin position="236"/>
        <end position="247"/>
    </location>
</feature>
<protein>
    <submittedName>
        <fullName evidence="2">Uncharacterized protein</fullName>
    </submittedName>
</protein>
<dbReference type="OrthoDB" id="4026580at2759"/>
<accession>A0A8H8DCN7</accession>
<proteinExistence type="predicted"/>
<dbReference type="EMBL" id="JAEOAQ010000002">
    <property type="protein sequence ID" value="KAG5420502.1"/>
    <property type="molecule type" value="Genomic_DNA"/>
</dbReference>
<evidence type="ECO:0000313" key="3">
    <source>
        <dbReference type="Proteomes" id="UP000669133"/>
    </source>
</evidence>
<feature type="compositionally biased region" description="Low complexity" evidence="1">
    <location>
        <begin position="28"/>
        <end position="54"/>
    </location>
</feature>
<name>A0A8H8DCN7_9ASCO</name>
<feature type="compositionally biased region" description="Pro residues" evidence="1">
    <location>
        <begin position="192"/>
        <end position="203"/>
    </location>
</feature>
<evidence type="ECO:0000313" key="2">
    <source>
        <dbReference type="EMBL" id="KAG5420502.1"/>
    </source>
</evidence>
<sequence length="395" mass="43712">MRGYGGGYGRSSYGGGYGSSYGSGYGSSYGSSSRYGGSSSYGGRSSNRYSGYYSAPTTQSSNKGYTKPQQSSGNYPSKSNQKPNNYGKANNQQYKQTQANKNYPQSQYNQGSSSNSKYNNGSKQNYSNSDSKYRYKNKTVKNQTINKNVNVNQQQQPRGMFGRFGGGFGRMMKWPLMFMMFDRWRRPRHEPMPPMQQPQPQHPPIINVYNPPHDQEQFHHQSGEQGGGGGGSQARDATRPVHERAITELEEQEETPVSRELSPNQARPASREMSLTPNQARPVSSNKSDSQLIDDSSAAANSTRVKITRTKSEPNRLLELSHTPTTEPASSNASSTQVAREENDSDIHELRGYHTNEVPSSQAKPRASSKDLSRGLSNQTIGLQSILRQSPTHEA</sequence>
<feature type="compositionally biased region" description="Basic and acidic residues" evidence="1">
    <location>
        <begin position="213"/>
        <end position="222"/>
    </location>
</feature>
<organism evidence="2 3">
    <name type="scientific">Candida metapsilosis</name>
    <dbReference type="NCBI Taxonomy" id="273372"/>
    <lineage>
        <taxon>Eukaryota</taxon>
        <taxon>Fungi</taxon>
        <taxon>Dikarya</taxon>
        <taxon>Ascomycota</taxon>
        <taxon>Saccharomycotina</taxon>
        <taxon>Pichiomycetes</taxon>
        <taxon>Debaryomycetaceae</taxon>
        <taxon>Candida/Lodderomyces clade</taxon>
        <taxon>Candida</taxon>
    </lineage>
</organism>
<gene>
    <name evidence="2" type="ORF">I9W82_002383</name>
</gene>
<keyword evidence="3" id="KW-1185">Reference proteome</keyword>
<feature type="compositionally biased region" description="Polar residues" evidence="1">
    <location>
        <begin position="322"/>
        <end position="338"/>
    </location>
</feature>
<feature type="compositionally biased region" description="Polar residues" evidence="1">
    <location>
        <begin position="261"/>
        <end position="305"/>
    </location>
</feature>
<dbReference type="GeneID" id="93651012"/>
<feature type="compositionally biased region" description="Basic and acidic residues" evidence="1">
    <location>
        <begin position="339"/>
        <end position="354"/>
    </location>
</feature>
<evidence type="ECO:0000256" key="1">
    <source>
        <dbReference type="SAM" id="MobiDB-lite"/>
    </source>
</evidence>
<dbReference type="RefSeq" id="XP_067549618.1">
    <property type="nucleotide sequence ID" value="XM_067691232.1"/>
</dbReference>
<feature type="compositionally biased region" description="Polar residues" evidence="1">
    <location>
        <begin position="375"/>
        <end position="395"/>
    </location>
</feature>
<feature type="compositionally biased region" description="Gly residues" evidence="1">
    <location>
        <begin position="1"/>
        <end position="27"/>
    </location>
</feature>
<feature type="region of interest" description="Disordered" evidence="1">
    <location>
        <begin position="102"/>
        <end position="134"/>
    </location>
</feature>
<dbReference type="Proteomes" id="UP000669133">
    <property type="component" value="Unassembled WGS sequence"/>
</dbReference>
<dbReference type="AlphaFoldDB" id="A0A8H8DCN7"/>
<feature type="region of interest" description="Disordered" evidence="1">
    <location>
        <begin position="1"/>
        <end position="89"/>
    </location>
</feature>
<comment type="caution">
    <text evidence="2">The sequence shown here is derived from an EMBL/GenBank/DDBJ whole genome shotgun (WGS) entry which is preliminary data.</text>
</comment>